<name>A0AA38U9U6_9ASTR</name>
<dbReference type="SUPFAM" id="SSF52047">
    <property type="entry name" value="RNI-like"/>
    <property type="match status" value="1"/>
</dbReference>
<accession>A0AA38U9U6</accession>
<evidence type="ECO:0000259" key="1">
    <source>
        <dbReference type="Pfam" id="PF12937"/>
    </source>
</evidence>
<reference evidence="2" key="1">
    <citation type="submission" date="2023-03" db="EMBL/GenBank/DDBJ databases">
        <title>Chromosome-scale reference genome and RAD-based genetic map of yellow starthistle (Centaurea solstitialis) reveal putative structural variation and QTLs associated with invader traits.</title>
        <authorList>
            <person name="Reatini B."/>
            <person name="Cang F.A."/>
            <person name="Jiang Q."/>
            <person name="Mckibben M.T.W."/>
            <person name="Barker M.S."/>
            <person name="Rieseberg L.H."/>
            <person name="Dlugosch K.M."/>
        </authorList>
    </citation>
    <scope>NUCLEOTIDE SEQUENCE</scope>
    <source>
        <strain evidence="2">CAN-66</strain>
        <tissue evidence="2">Leaf</tissue>
    </source>
</reference>
<dbReference type="SUPFAM" id="SSF81383">
    <property type="entry name" value="F-box domain"/>
    <property type="match status" value="1"/>
</dbReference>
<dbReference type="AlphaFoldDB" id="A0AA38U9U6"/>
<sequence>MMSTWSESRNWLEMPDEIMGGMILQRLNVVEILTSAQKVCMNWRRICKDPVMWKVIDFTYHFKGNWYTDDLEKLCKQAVHRSCGELIDITLFLFGSDHLLDHISRCSSKLNRLCLTACPYITSCGLRNAVKRLPHLETLELFFISICAEDVEVIGCNCPHLKFLEMEFVDGDSLSHAVANNMPALCHLRLGGITSSDGVQAILNGCPHLESLDLRGCSYLDLDQKLEKLCRERIKDFKFYRKNIPKGY</sequence>
<dbReference type="InterPro" id="IPR001810">
    <property type="entry name" value="F-box_dom"/>
</dbReference>
<evidence type="ECO:0000313" key="2">
    <source>
        <dbReference type="EMBL" id="KAJ9565857.1"/>
    </source>
</evidence>
<dbReference type="Pfam" id="PF12937">
    <property type="entry name" value="F-box-like"/>
    <property type="match status" value="1"/>
</dbReference>
<dbReference type="PANTHER" id="PTHR38926:SF2">
    <property type="entry name" value="F-BOX_LRR-REPEAT PROTEIN 21-RELATED"/>
    <property type="match status" value="1"/>
</dbReference>
<dbReference type="PANTHER" id="PTHR38926">
    <property type="entry name" value="F-BOX DOMAIN CONTAINING PROTEIN, EXPRESSED"/>
    <property type="match status" value="1"/>
</dbReference>
<dbReference type="InterPro" id="IPR036047">
    <property type="entry name" value="F-box-like_dom_sf"/>
</dbReference>
<gene>
    <name evidence="2" type="ORF">OSB04_001823</name>
</gene>
<keyword evidence="3" id="KW-1185">Reference proteome</keyword>
<organism evidence="2 3">
    <name type="scientific">Centaurea solstitialis</name>
    <name type="common">yellow star-thistle</name>
    <dbReference type="NCBI Taxonomy" id="347529"/>
    <lineage>
        <taxon>Eukaryota</taxon>
        <taxon>Viridiplantae</taxon>
        <taxon>Streptophyta</taxon>
        <taxon>Embryophyta</taxon>
        <taxon>Tracheophyta</taxon>
        <taxon>Spermatophyta</taxon>
        <taxon>Magnoliopsida</taxon>
        <taxon>eudicotyledons</taxon>
        <taxon>Gunneridae</taxon>
        <taxon>Pentapetalae</taxon>
        <taxon>asterids</taxon>
        <taxon>campanulids</taxon>
        <taxon>Asterales</taxon>
        <taxon>Asteraceae</taxon>
        <taxon>Carduoideae</taxon>
        <taxon>Cardueae</taxon>
        <taxon>Centaureinae</taxon>
        <taxon>Centaurea</taxon>
    </lineage>
</organism>
<proteinExistence type="predicted"/>
<evidence type="ECO:0000313" key="3">
    <source>
        <dbReference type="Proteomes" id="UP001172457"/>
    </source>
</evidence>
<comment type="caution">
    <text evidence="2">The sequence shown here is derived from an EMBL/GenBank/DDBJ whole genome shotgun (WGS) entry which is preliminary data.</text>
</comment>
<dbReference type="CDD" id="cd22164">
    <property type="entry name" value="F-box_AtSKIP19-like"/>
    <property type="match status" value="1"/>
</dbReference>
<feature type="domain" description="F-box" evidence="1">
    <location>
        <begin position="11"/>
        <end position="58"/>
    </location>
</feature>
<dbReference type="Gene3D" id="1.20.1280.50">
    <property type="match status" value="1"/>
</dbReference>
<protein>
    <recommendedName>
        <fullName evidence="1">F-box domain-containing protein</fullName>
    </recommendedName>
</protein>
<dbReference type="Gene3D" id="3.80.10.10">
    <property type="entry name" value="Ribonuclease Inhibitor"/>
    <property type="match status" value="1"/>
</dbReference>
<dbReference type="EMBL" id="JARYMX010000001">
    <property type="protein sequence ID" value="KAJ9565857.1"/>
    <property type="molecule type" value="Genomic_DNA"/>
</dbReference>
<dbReference type="Proteomes" id="UP001172457">
    <property type="component" value="Chromosome 1"/>
</dbReference>
<dbReference type="InterPro" id="IPR032675">
    <property type="entry name" value="LRR_dom_sf"/>
</dbReference>